<dbReference type="EMBL" id="MGGX01000015">
    <property type="protein sequence ID" value="OGM55917.1"/>
    <property type="molecule type" value="Genomic_DNA"/>
</dbReference>
<dbReference type="AlphaFoldDB" id="A0A1F8AW07"/>
<dbReference type="Proteomes" id="UP000177794">
    <property type="component" value="Unassembled WGS sequence"/>
</dbReference>
<protein>
    <submittedName>
        <fullName evidence="1">Uncharacterized protein</fullName>
    </submittedName>
</protein>
<accession>A0A1F8AW07</accession>
<sequence length="87" mass="9895">MLQRIESGPSPQIEVSKKEFEDSLKAIIFVELIMMGAHPTEVNFELFERVAKNTYMIIEGTGGKSWMREWDAFTGEAAKMVLKLKGK</sequence>
<comment type="caution">
    <text evidence="1">The sequence shown here is derived from an EMBL/GenBank/DDBJ whole genome shotgun (WGS) entry which is preliminary data.</text>
</comment>
<organism evidence="1 2">
    <name type="scientific">Candidatus Woesebacteria bacterium RIFCSPHIGHO2_12_FULL_42_9</name>
    <dbReference type="NCBI Taxonomy" id="1802511"/>
    <lineage>
        <taxon>Bacteria</taxon>
        <taxon>Candidatus Woeseibacteriota</taxon>
    </lineage>
</organism>
<name>A0A1F8AW07_9BACT</name>
<reference evidence="1 2" key="1">
    <citation type="journal article" date="2016" name="Nat. Commun.">
        <title>Thousands of microbial genomes shed light on interconnected biogeochemical processes in an aquifer system.</title>
        <authorList>
            <person name="Anantharaman K."/>
            <person name="Brown C.T."/>
            <person name="Hug L.A."/>
            <person name="Sharon I."/>
            <person name="Castelle C.J."/>
            <person name="Probst A.J."/>
            <person name="Thomas B.C."/>
            <person name="Singh A."/>
            <person name="Wilkins M.J."/>
            <person name="Karaoz U."/>
            <person name="Brodie E.L."/>
            <person name="Williams K.H."/>
            <person name="Hubbard S.S."/>
            <person name="Banfield J.F."/>
        </authorList>
    </citation>
    <scope>NUCLEOTIDE SEQUENCE [LARGE SCALE GENOMIC DNA]</scope>
</reference>
<proteinExistence type="predicted"/>
<evidence type="ECO:0000313" key="2">
    <source>
        <dbReference type="Proteomes" id="UP000177794"/>
    </source>
</evidence>
<evidence type="ECO:0000313" key="1">
    <source>
        <dbReference type="EMBL" id="OGM55917.1"/>
    </source>
</evidence>
<gene>
    <name evidence="1" type="ORF">A3E15_00135</name>
</gene>
<dbReference type="STRING" id="1802511.A3E15_00135"/>